<evidence type="ECO:0000256" key="4">
    <source>
        <dbReference type="ARBA" id="ARBA00022989"/>
    </source>
</evidence>
<keyword evidence="3 6" id="KW-0812">Transmembrane</keyword>
<sequence>MALTGDNAWVALGSSISVSILNGGPPGIIYGLLVAVFYYSLIGLSLSELASSVPTAGGVYHWATIAGGPRWGRVLGFFTGWINFYGWLFSLAALLQISSNVAVSMYAVWNWDTYVSQPFHVFIGYLIILWGCAAFIVFANKYAPYTQQAGTIFVLIGGVVTIIVLAAMPKQHASNHFVWGSFDENNATGWSGGVAFLLGVLNGAFTIGTPDSVTHMAEEMPHPKKDLPKAILLQISMGFVYAFCFAVALSYAITDITALQGGFNSFPLTNIYVQAHYQQRWNPEPRRSVWSAIQHAGLYADVLRGPDFDGVVATGLGAIPLGSSAAFLALASSFIILTSVSYAITFAANMLSGRKYFPRGPFHLGKAGYIINGMAVLFIVLFDIMFCFPFVLPTTVATMNWSAVMLVGTVAITGLWWAVHAVHHYPGPKVMDLYIATEGVSPIATEKNTTAVASSELKEPLALQ</sequence>
<dbReference type="PANTHER" id="PTHR45649">
    <property type="entry name" value="AMINO-ACID PERMEASE BAT1"/>
    <property type="match status" value="1"/>
</dbReference>
<feature type="transmembrane region" description="Helical" evidence="6">
    <location>
        <begin position="189"/>
        <end position="209"/>
    </location>
</feature>
<keyword evidence="2" id="KW-0813">Transport</keyword>
<protein>
    <submittedName>
        <fullName evidence="7">Choline transporter</fullName>
    </submittedName>
</protein>
<proteinExistence type="predicted"/>
<accession>A0AAI9UZ07</accession>
<dbReference type="EMBL" id="MPDP01000260">
    <property type="protein sequence ID" value="KAK1466322.1"/>
    <property type="molecule type" value="Genomic_DNA"/>
</dbReference>
<dbReference type="PANTHER" id="PTHR45649:SF27">
    <property type="entry name" value="CHOLINE TRANSPORTER (EUROFUNG)"/>
    <property type="match status" value="1"/>
</dbReference>
<keyword evidence="4 6" id="KW-1133">Transmembrane helix</keyword>
<comment type="caution">
    <text evidence="7">The sequence shown here is derived from an EMBL/GenBank/DDBJ whole genome shotgun (WGS) entry which is preliminary data.</text>
</comment>
<feature type="transmembrane region" description="Helical" evidence="6">
    <location>
        <begin position="27"/>
        <end position="46"/>
    </location>
</feature>
<organism evidence="7 8">
    <name type="scientific">Colletotrichum cuscutae</name>
    <dbReference type="NCBI Taxonomy" id="1209917"/>
    <lineage>
        <taxon>Eukaryota</taxon>
        <taxon>Fungi</taxon>
        <taxon>Dikarya</taxon>
        <taxon>Ascomycota</taxon>
        <taxon>Pezizomycotina</taxon>
        <taxon>Sordariomycetes</taxon>
        <taxon>Hypocreomycetidae</taxon>
        <taxon>Glomerellales</taxon>
        <taxon>Glomerellaceae</taxon>
        <taxon>Colletotrichum</taxon>
        <taxon>Colletotrichum acutatum species complex</taxon>
    </lineage>
</organism>
<reference evidence="7" key="1">
    <citation type="submission" date="2016-11" db="EMBL/GenBank/DDBJ databases">
        <title>The genome sequence of Colletotrichum cuscutae.</title>
        <authorList>
            <person name="Baroncelli R."/>
        </authorList>
    </citation>
    <scope>NUCLEOTIDE SEQUENCE</scope>
    <source>
        <strain evidence="7">IMI 304802</strain>
    </source>
</reference>
<keyword evidence="8" id="KW-1185">Reference proteome</keyword>
<evidence type="ECO:0000313" key="7">
    <source>
        <dbReference type="EMBL" id="KAK1466322.1"/>
    </source>
</evidence>
<feature type="transmembrane region" description="Helical" evidence="6">
    <location>
        <begin position="325"/>
        <end position="348"/>
    </location>
</feature>
<dbReference type="InterPro" id="IPR002293">
    <property type="entry name" value="AA/rel_permease1"/>
</dbReference>
<evidence type="ECO:0000256" key="6">
    <source>
        <dbReference type="SAM" id="Phobius"/>
    </source>
</evidence>
<comment type="subcellular location">
    <subcellularLocation>
        <location evidence="1">Membrane</location>
        <topology evidence="1">Multi-pass membrane protein</topology>
    </subcellularLocation>
</comment>
<evidence type="ECO:0000256" key="1">
    <source>
        <dbReference type="ARBA" id="ARBA00004141"/>
    </source>
</evidence>
<feature type="transmembrane region" description="Helical" evidence="6">
    <location>
        <begin position="151"/>
        <end position="169"/>
    </location>
</feature>
<dbReference type="AlphaFoldDB" id="A0AAI9UZ07"/>
<evidence type="ECO:0000256" key="5">
    <source>
        <dbReference type="ARBA" id="ARBA00023136"/>
    </source>
</evidence>
<feature type="transmembrane region" description="Helical" evidence="6">
    <location>
        <begin position="398"/>
        <end position="419"/>
    </location>
</feature>
<dbReference type="Gene3D" id="1.20.1740.10">
    <property type="entry name" value="Amino acid/polyamine transporter I"/>
    <property type="match status" value="1"/>
</dbReference>
<feature type="transmembrane region" description="Helical" evidence="6">
    <location>
        <begin position="369"/>
        <end position="392"/>
    </location>
</feature>
<dbReference type="Proteomes" id="UP001239213">
    <property type="component" value="Unassembled WGS sequence"/>
</dbReference>
<dbReference type="GO" id="GO:0016020">
    <property type="term" value="C:membrane"/>
    <property type="evidence" value="ECO:0007669"/>
    <property type="project" value="UniProtKB-SubCell"/>
</dbReference>
<evidence type="ECO:0000256" key="3">
    <source>
        <dbReference type="ARBA" id="ARBA00022692"/>
    </source>
</evidence>
<evidence type="ECO:0000313" key="8">
    <source>
        <dbReference type="Proteomes" id="UP001239213"/>
    </source>
</evidence>
<evidence type="ECO:0000256" key="2">
    <source>
        <dbReference type="ARBA" id="ARBA00022448"/>
    </source>
</evidence>
<feature type="transmembrane region" description="Helical" evidence="6">
    <location>
        <begin position="119"/>
        <end position="139"/>
    </location>
</feature>
<dbReference type="Pfam" id="PF13520">
    <property type="entry name" value="AA_permease_2"/>
    <property type="match status" value="1"/>
</dbReference>
<feature type="transmembrane region" description="Helical" evidence="6">
    <location>
        <begin position="230"/>
        <end position="253"/>
    </location>
</feature>
<gene>
    <name evidence="7" type="ORF">CCUS01_01171</name>
</gene>
<feature type="transmembrane region" description="Helical" evidence="6">
    <location>
        <begin position="74"/>
        <end position="99"/>
    </location>
</feature>
<keyword evidence="5 6" id="KW-0472">Membrane</keyword>
<dbReference type="GO" id="GO:0022857">
    <property type="term" value="F:transmembrane transporter activity"/>
    <property type="evidence" value="ECO:0007669"/>
    <property type="project" value="InterPro"/>
</dbReference>
<name>A0AAI9UZ07_9PEZI</name>